<dbReference type="STRING" id="999415.HMPREF9943_00756"/>
<evidence type="ECO:0000313" key="3">
    <source>
        <dbReference type="Proteomes" id="UP000011758"/>
    </source>
</evidence>
<dbReference type="RefSeq" id="WP_004802184.1">
    <property type="nucleotide sequence ID" value="NZ_AUGJ01000008.1"/>
</dbReference>
<evidence type="ECO:0000313" key="2">
    <source>
        <dbReference type="EMBL" id="EMD16978.1"/>
    </source>
</evidence>
<evidence type="ECO:0000256" key="1">
    <source>
        <dbReference type="SAM" id="MobiDB-lite"/>
    </source>
</evidence>
<dbReference type="PATRIC" id="fig|999415.3.peg.758"/>
<dbReference type="BioCyc" id="ECAT999415-HMP:GTTI-778-MONOMER"/>
<proteinExistence type="predicted"/>
<feature type="region of interest" description="Disordered" evidence="1">
    <location>
        <begin position="45"/>
        <end position="72"/>
    </location>
</feature>
<feature type="region of interest" description="Disordered" evidence="1">
    <location>
        <begin position="151"/>
        <end position="171"/>
    </location>
</feature>
<dbReference type="OrthoDB" id="1644630at2"/>
<keyword evidence="3" id="KW-1185">Reference proteome</keyword>
<reference evidence="2 3" key="1">
    <citation type="submission" date="2013-02" db="EMBL/GenBank/DDBJ databases">
        <title>The Genome Sequence of Lactobacillus catenaformis F0143.</title>
        <authorList>
            <consortium name="The Broad Institute Genome Sequencing Platform"/>
            <person name="Earl A."/>
            <person name="Ward D."/>
            <person name="Feldgarden M."/>
            <person name="Gevers D."/>
            <person name="Izard J."/>
            <person name="Blanton J.M."/>
            <person name="Mathney J."/>
            <person name="Dewhirst F.E."/>
            <person name="Young S.K."/>
            <person name="Zeng Q."/>
            <person name="Gargeya S."/>
            <person name="Fitzgerald M."/>
            <person name="Haas B."/>
            <person name="Abouelleil A."/>
            <person name="Alvarado L."/>
            <person name="Arachchi H.M."/>
            <person name="Berlin A."/>
            <person name="Chapman S.B."/>
            <person name="Gearin G."/>
            <person name="Goldberg J."/>
            <person name="Griggs A."/>
            <person name="Gujja S."/>
            <person name="Hansen M."/>
            <person name="Heiman D."/>
            <person name="Howarth C."/>
            <person name="Larimer J."/>
            <person name="Lui A."/>
            <person name="MacDonald P.J.P."/>
            <person name="McCowen C."/>
            <person name="Montmayeur A."/>
            <person name="Murphy C."/>
            <person name="Neiman D."/>
            <person name="Pearson M."/>
            <person name="Priest M."/>
            <person name="Roberts A."/>
            <person name="Saif S."/>
            <person name="Shea T."/>
            <person name="Sisk P."/>
            <person name="Stolte C."/>
            <person name="Sykes S."/>
            <person name="Wortman J."/>
            <person name="Nusbaum C."/>
            <person name="Birren B."/>
        </authorList>
    </citation>
    <scope>NUCLEOTIDE SEQUENCE [LARGE SCALE GENOMIC DNA]</scope>
    <source>
        <strain evidence="2 3">OT 569</strain>
    </source>
</reference>
<feature type="compositionally biased region" description="Basic and acidic residues" evidence="1">
    <location>
        <begin position="154"/>
        <end position="163"/>
    </location>
</feature>
<protein>
    <submittedName>
        <fullName evidence="2">Uncharacterized protein</fullName>
    </submittedName>
</protein>
<name>M2NFJ4_9FIRM</name>
<sequence length="238" mass="27898">MSLKSWFFGEDDTDEVVEKPYIDPIVEQRRQEKFSKPMLFEDDFEENETKGSIKKKEVKKDPKPIEKKKETYRMSQVISPMFGITSKGEETKTEEKNIPVKRKVYKRKPDGFTQILSPFYGPEEEEEIVAVKEKESAKSKLAKKLRAFNEDAEDTYKNRKNPELDDINGDGKVIDSVENRLRNIASLTDESQDDLKIIEERTGKFKLDFKKDNSLIDEIDDNMSLDELMNLYEKKFKD</sequence>
<dbReference type="eggNOG" id="ENOG5031MAH">
    <property type="taxonomic scope" value="Bacteria"/>
</dbReference>
<dbReference type="AlphaFoldDB" id="M2NFJ4"/>
<dbReference type="EMBL" id="AGEJ01000012">
    <property type="protein sequence ID" value="EMD16978.1"/>
    <property type="molecule type" value="Genomic_DNA"/>
</dbReference>
<accession>M2NFJ4</accession>
<dbReference type="Proteomes" id="UP000011758">
    <property type="component" value="Unassembled WGS sequence"/>
</dbReference>
<gene>
    <name evidence="2" type="ORF">HMPREF9943_00756</name>
</gene>
<comment type="caution">
    <text evidence="2">The sequence shown here is derived from an EMBL/GenBank/DDBJ whole genome shotgun (WGS) entry which is preliminary data.</text>
</comment>
<organism evidence="2 3">
    <name type="scientific">Eggerthia catenaformis OT 569 = DSM 20559</name>
    <dbReference type="NCBI Taxonomy" id="999415"/>
    <lineage>
        <taxon>Bacteria</taxon>
        <taxon>Bacillati</taxon>
        <taxon>Bacillota</taxon>
        <taxon>Erysipelotrichia</taxon>
        <taxon>Erysipelotrichales</taxon>
        <taxon>Coprobacillaceae</taxon>
        <taxon>Eggerthia</taxon>
    </lineage>
</organism>
<feature type="compositionally biased region" description="Basic and acidic residues" evidence="1">
    <location>
        <begin position="47"/>
        <end position="72"/>
    </location>
</feature>